<dbReference type="PANTHER" id="PTHR31503">
    <property type="entry name" value="VACUOLAR CALCIUM ION TRANSPORTER"/>
    <property type="match status" value="1"/>
</dbReference>
<comment type="caution">
    <text evidence="10">The sequence shown here is derived from an EMBL/GenBank/DDBJ whole genome shotgun (WGS) entry which is preliminary data.</text>
</comment>
<dbReference type="InterPro" id="IPR004837">
    <property type="entry name" value="NaCa_Exmemb"/>
</dbReference>
<comment type="subcellular location">
    <subcellularLocation>
        <location evidence="1">Endomembrane system</location>
        <topology evidence="1">Multi-pass membrane protein</topology>
    </subcellularLocation>
</comment>
<feature type="transmembrane region" description="Helical" evidence="8">
    <location>
        <begin position="118"/>
        <end position="141"/>
    </location>
</feature>
<keyword evidence="6 8" id="KW-0472">Membrane</keyword>
<evidence type="ECO:0000256" key="6">
    <source>
        <dbReference type="ARBA" id="ARBA00023136"/>
    </source>
</evidence>
<dbReference type="InterPro" id="IPR004713">
    <property type="entry name" value="CaH_exchang"/>
</dbReference>
<keyword evidence="3 8" id="KW-0812">Transmembrane</keyword>
<feature type="transmembrane region" description="Helical" evidence="8">
    <location>
        <begin position="214"/>
        <end position="234"/>
    </location>
</feature>
<keyword evidence="2" id="KW-0813">Transport</keyword>
<evidence type="ECO:0000256" key="5">
    <source>
        <dbReference type="ARBA" id="ARBA00023065"/>
    </source>
</evidence>
<reference evidence="10 11" key="1">
    <citation type="submission" date="2024-03" db="EMBL/GenBank/DDBJ databases">
        <title>Aureococcus anophagefferens CCMP1851 and Kratosvirus quantuckense: Draft genome of a second virus-susceptible host strain in the model system.</title>
        <authorList>
            <person name="Chase E."/>
            <person name="Truchon A.R."/>
            <person name="Schepens W."/>
            <person name="Wilhelm S.W."/>
        </authorList>
    </citation>
    <scope>NUCLEOTIDE SEQUENCE [LARGE SCALE GENOMIC DNA]</scope>
    <source>
        <strain evidence="10 11">CCMP1851</strain>
    </source>
</reference>
<feature type="domain" description="Sodium/calcium exchanger membrane region" evidence="9">
    <location>
        <begin position="85"/>
        <end position="226"/>
    </location>
</feature>
<dbReference type="EMBL" id="JBBJCI010000362">
    <property type="protein sequence ID" value="KAK7233321.1"/>
    <property type="molecule type" value="Genomic_DNA"/>
</dbReference>
<name>A0ABR1FM76_AURAN</name>
<feature type="compositionally biased region" description="Acidic residues" evidence="7">
    <location>
        <begin position="50"/>
        <end position="67"/>
    </location>
</feature>
<evidence type="ECO:0000313" key="10">
    <source>
        <dbReference type="EMBL" id="KAK7233321.1"/>
    </source>
</evidence>
<dbReference type="Proteomes" id="UP001363151">
    <property type="component" value="Unassembled WGS sequence"/>
</dbReference>
<sequence length="235" mass="25634">MQIIFNELDADKSGEIDFEERVARRLSFARAPTSETEHTHALASAISSVNDDDDDEEEDEEEEIPDDIADLTPAQQQTVIKRRAFTTLAVGTAVVLIFSDPMVDVMSEIGARTGISPFYVSFVLAPLASNASELLASFYYAQKKTRNSITISFTALEGAASMNNTFCLSIFMGLIYFKGIAWQYSAETIAIVFVQLAVGAVLTKKTLTMRDAAIVLSFYPASMLLVAGLEAMGLD</sequence>
<organism evidence="10 11">
    <name type="scientific">Aureococcus anophagefferens</name>
    <name type="common">Harmful bloom alga</name>
    <dbReference type="NCBI Taxonomy" id="44056"/>
    <lineage>
        <taxon>Eukaryota</taxon>
        <taxon>Sar</taxon>
        <taxon>Stramenopiles</taxon>
        <taxon>Ochrophyta</taxon>
        <taxon>Pelagophyceae</taxon>
        <taxon>Pelagomonadales</taxon>
        <taxon>Pelagomonadaceae</taxon>
        <taxon>Aureococcus</taxon>
    </lineage>
</organism>
<evidence type="ECO:0000256" key="2">
    <source>
        <dbReference type="ARBA" id="ARBA00022448"/>
    </source>
</evidence>
<feature type="transmembrane region" description="Helical" evidence="8">
    <location>
        <begin position="182"/>
        <end position="202"/>
    </location>
</feature>
<evidence type="ECO:0000256" key="3">
    <source>
        <dbReference type="ARBA" id="ARBA00022692"/>
    </source>
</evidence>
<proteinExistence type="predicted"/>
<evidence type="ECO:0000259" key="9">
    <source>
        <dbReference type="Pfam" id="PF01699"/>
    </source>
</evidence>
<gene>
    <name evidence="10" type="ORF">SO694_00109063</name>
</gene>
<dbReference type="Pfam" id="PF01699">
    <property type="entry name" value="Na_Ca_ex"/>
    <property type="match status" value="1"/>
</dbReference>
<evidence type="ECO:0000256" key="4">
    <source>
        <dbReference type="ARBA" id="ARBA00022989"/>
    </source>
</evidence>
<protein>
    <submittedName>
        <fullName evidence="10">Calcium:sodium antiporter</fullName>
    </submittedName>
</protein>
<feature type="transmembrane region" description="Helical" evidence="8">
    <location>
        <begin position="84"/>
        <end position="103"/>
    </location>
</feature>
<keyword evidence="11" id="KW-1185">Reference proteome</keyword>
<evidence type="ECO:0000313" key="11">
    <source>
        <dbReference type="Proteomes" id="UP001363151"/>
    </source>
</evidence>
<evidence type="ECO:0000256" key="1">
    <source>
        <dbReference type="ARBA" id="ARBA00004127"/>
    </source>
</evidence>
<feature type="transmembrane region" description="Helical" evidence="8">
    <location>
        <begin position="153"/>
        <end position="176"/>
    </location>
</feature>
<keyword evidence="4 8" id="KW-1133">Transmembrane helix</keyword>
<accession>A0ABR1FM76</accession>
<dbReference type="PANTHER" id="PTHR31503:SF36">
    <property type="entry name" value="SODIUM_CALCIUM EXCHANGER MEMBRANE REGION DOMAIN-CONTAINING PROTEIN"/>
    <property type="match status" value="1"/>
</dbReference>
<keyword evidence="5" id="KW-0406">Ion transport</keyword>
<evidence type="ECO:0000256" key="8">
    <source>
        <dbReference type="SAM" id="Phobius"/>
    </source>
</evidence>
<evidence type="ECO:0000256" key="7">
    <source>
        <dbReference type="SAM" id="MobiDB-lite"/>
    </source>
</evidence>
<feature type="region of interest" description="Disordered" evidence="7">
    <location>
        <begin position="30"/>
        <end position="67"/>
    </location>
</feature>